<evidence type="ECO:0000256" key="2">
    <source>
        <dbReference type="ARBA" id="ARBA00010617"/>
    </source>
</evidence>
<keyword evidence="5" id="KW-0560">Oxidoreductase</keyword>
<dbReference type="PANTHER" id="PTHR47944">
    <property type="entry name" value="CYTOCHROME P450 98A9"/>
    <property type="match status" value="1"/>
</dbReference>
<protein>
    <recommendedName>
        <fullName evidence="10">Cytochrome P450</fullName>
    </recommendedName>
</protein>
<proteinExistence type="inferred from homology"/>
<comment type="similarity">
    <text evidence="2">Belongs to the cytochrome P450 family.</text>
</comment>
<name>A0AAD9TZV6_9ROSI</name>
<keyword evidence="6" id="KW-0408">Iron</keyword>
<comment type="cofactor">
    <cofactor evidence="1">
        <name>heme</name>
        <dbReference type="ChEBI" id="CHEBI:30413"/>
    </cofactor>
</comment>
<keyword evidence="3" id="KW-0349">Heme</keyword>
<accession>A0AAD9TZV6</accession>
<dbReference type="InterPro" id="IPR036396">
    <property type="entry name" value="Cyt_P450_sf"/>
</dbReference>
<evidence type="ECO:0000256" key="3">
    <source>
        <dbReference type="ARBA" id="ARBA00022617"/>
    </source>
</evidence>
<dbReference type="Proteomes" id="UP001280121">
    <property type="component" value="Unassembled WGS sequence"/>
</dbReference>
<keyword evidence="7" id="KW-0503">Monooxygenase</keyword>
<evidence type="ECO:0000256" key="5">
    <source>
        <dbReference type="ARBA" id="ARBA00023002"/>
    </source>
</evidence>
<dbReference type="Gene3D" id="1.10.630.10">
    <property type="entry name" value="Cytochrome P450"/>
    <property type="match status" value="1"/>
</dbReference>
<dbReference type="SUPFAM" id="SSF48264">
    <property type="entry name" value="Cytochrome P450"/>
    <property type="match status" value="1"/>
</dbReference>
<dbReference type="PANTHER" id="PTHR47944:SF5">
    <property type="entry name" value="CYTOCHROME P450 71A1-LIKE"/>
    <property type="match status" value="1"/>
</dbReference>
<evidence type="ECO:0008006" key="10">
    <source>
        <dbReference type="Google" id="ProtNLM"/>
    </source>
</evidence>
<dbReference type="AlphaFoldDB" id="A0AAD9TZV6"/>
<evidence type="ECO:0000256" key="6">
    <source>
        <dbReference type="ARBA" id="ARBA00023004"/>
    </source>
</evidence>
<dbReference type="GO" id="GO:0016705">
    <property type="term" value="F:oxidoreductase activity, acting on paired donors, with incorporation or reduction of molecular oxygen"/>
    <property type="evidence" value="ECO:0007669"/>
    <property type="project" value="InterPro"/>
</dbReference>
<evidence type="ECO:0000256" key="7">
    <source>
        <dbReference type="ARBA" id="ARBA00023033"/>
    </source>
</evidence>
<sequence length="66" mass="7347">MKGLMEDFVTKDMVDLLLQLADDPNLEVKLNYDSVKGFTQDLIAGGTDTSATTVEWAMSELMKQPH</sequence>
<organism evidence="8 9">
    <name type="scientific">Dipteronia dyeriana</name>
    <dbReference type="NCBI Taxonomy" id="168575"/>
    <lineage>
        <taxon>Eukaryota</taxon>
        <taxon>Viridiplantae</taxon>
        <taxon>Streptophyta</taxon>
        <taxon>Embryophyta</taxon>
        <taxon>Tracheophyta</taxon>
        <taxon>Spermatophyta</taxon>
        <taxon>Magnoliopsida</taxon>
        <taxon>eudicotyledons</taxon>
        <taxon>Gunneridae</taxon>
        <taxon>Pentapetalae</taxon>
        <taxon>rosids</taxon>
        <taxon>malvids</taxon>
        <taxon>Sapindales</taxon>
        <taxon>Sapindaceae</taxon>
        <taxon>Hippocastanoideae</taxon>
        <taxon>Acereae</taxon>
        <taxon>Dipteronia</taxon>
    </lineage>
</organism>
<dbReference type="Pfam" id="PF00067">
    <property type="entry name" value="p450"/>
    <property type="match status" value="1"/>
</dbReference>
<dbReference type="GO" id="GO:0020037">
    <property type="term" value="F:heme binding"/>
    <property type="evidence" value="ECO:0007669"/>
    <property type="project" value="InterPro"/>
</dbReference>
<dbReference type="InterPro" id="IPR001128">
    <property type="entry name" value="Cyt_P450"/>
</dbReference>
<comment type="caution">
    <text evidence="8">The sequence shown here is derived from an EMBL/GenBank/DDBJ whole genome shotgun (WGS) entry which is preliminary data.</text>
</comment>
<evidence type="ECO:0000313" key="8">
    <source>
        <dbReference type="EMBL" id="KAK2645217.1"/>
    </source>
</evidence>
<dbReference type="GO" id="GO:0005506">
    <property type="term" value="F:iron ion binding"/>
    <property type="evidence" value="ECO:0007669"/>
    <property type="project" value="InterPro"/>
</dbReference>
<evidence type="ECO:0000256" key="1">
    <source>
        <dbReference type="ARBA" id="ARBA00001971"/>
    </source>
</evidence>
<keyword evidence="9" id="KW-1185">Reference proteome</keyword>
<evidence type="ECO:0000256" key="4">
    <source>
        <dbReference type="ARBA" id="ARBA00022723"/>
    </source>
</evidence>
<keyword evidence="4" id="KW-0479">Metal-binding</keyword>
<reference evidence="8" key="1">
    <citation type="journal article" date="2023" name="Plant J.">
        <title>Genome sequences and population genomics provide insights into the demographic history, inbreeding, and mutation load of two 'living fossil' tree species of Dipteronia.</title>
        <authorList>
            <person name="Feng Y."/>
            <person name="Comes H.P."/>
            <person name="Chen J."/>
            <person name="Zhu S."/>
            <person name="Lu R."/>
            <person name="Zhang X."/>
            <person name="Li P."/>
            <person name="Qiu J."/>
            <person name="Olsen K.M."/>
            <person name="Qiu Y."/>
        </authorList>
    </citation>
    <scope>NUCLEOTIDE SEQUENCE</scope>
    <source>
        <strain evidence="8">KIB01</strain>
    </source>
</reference>
<gene>
    <name evidence="8" type="ORF">Ddye_020412</name>
</gene>
<dbReference type="EMBL" id="JANJYI010000006">
    <property type="protein sequence ID" value="KAK2645217.1"/>
    <property type="molecule type" value="Genomic_DNA"/>
</dbReference>
<dbReference type="GO" id="GO:0004497">
    <property type="term" value="F:monooxygenase activity"/>
    <property type="evidence" value="ECO:0007669"/>
    <property type="project" value="UniProtKB-KW"/>
</dbReference>
<evidence type="ECO:0000313" key="9">
    <source>
        <dbReference type="Proteomes" id="UP001280121"/>
    </source>
</evidence>